<evidence type="ECO:0000259" key="7">
    <source>
        <dbReference type="PROSITE" id="PS50853"/>
    </source>
</evidence>
<comment type="similarity">
    <text evidence="4">Belongs to the cytochrome b5 family.</text>
</comment>
<evidence type="ECO:0000256" key="1">
    <source>
        <dbReference type="ARBA" id="ARBA00022617"/>
    </source>
</evidence>
<gene>
    <name evidence="8" type="ORF">A3F51_03885</name>
</gene>
<accession>A0A1G2N3F1</accession>
<dbReference type="SMART" id="SM01117">
    <property type="entry name" value="Cyt-b5"/>
    <property type="match status" value="1"/>
</dbReference>
<dbReference type="Pfam" id="PF00173">
    <property type="entry name" value="Cyt-b5"/>
    <property type="match status" value="1"/>
</dbReference>
<organism evidence="8 9">
    <name type="scientific">Candidatus Taylorbacteria bacterium RIFCSPHIGHO2_12_FULL_45_16</name>
    <dbReference type="NCBI Taxonomy" id="1802315"/>
    <lineage>
        <taxon>Bacteria</taxon>
        <taxon>Candidatus Tayloriibacteriota</taxon>
    </lineage>
</organism>
<sequence length="346" mass="36861">MKIRQFYWIKLNKKMTNIHKLKNLLLILVVVLLASAPLGVALARDNDEGNGNREDNEEELESSERSNNVEKKFSIEKEGNTKIEGATFQSISSGNVFTVKIFGLNAMIDSTGATIKTSRGNVTVSLASLSSGAILDIKGRINPDTGVVMAKTIKVISNPTVPPIPPIPPTISLVNMTNIASTSATVNWSTNENSTSKAYYGTTTPLNLATAQTVGNLAMVTGHSLGLTGLIASTTYFVVVESTNTVNLTSTSSQISFTTNAVPNQTTLTTSLVAQHNVQDNCWLVIDDGVYDVTDFIPSHPGGVNAIVSRCGTDASTIFDNIHSPEVDALLATFFLGNLGQVVTLP</sequence>
<dbReference type="CDD" id="cd00063">
    <property type="entry name" value="FN3"/>
    <property type="match status" value="1"/>
</dbReference>
<dbReference type="Gene3D" id="2.60.40.10">
    <property type="entry name" value="Immunoglobulins"/>
    <property type="match status" value="1"/>
</dbReference>
<evidence type="ECO:0008006" key="10">
    <source>
        <dbReference type="Google" id="ProtNLM"/>
    </source>
</evidence>
<feature type="domain" description="Cytochrome b5 heme-binding" evidence="6">
    <location>
        <begin position="265"/>
        <end position="340"/>
    </location>
</feature>
<dbReference type="GO" id="GO:0016020">
    <property type="term" value="C:membrane"/>
    <property type="evidence" value="ECO:0007669"/>
    <property type="project" value="TreeGrafter"/>
</dbReference>
<evidence type="ECO:0000256" key="4">
    <source>
        <dbReference type="ARBA" id="ARBA00038168"/>
    </source>
</evidence>
<dbReference type="GO" id="GO:0003993">
    <property type="term" value="F:acid phosphatase activity"/>
    <property type="evidence" value="ECO:0007669"/>
    <property type="project" value="InterPro"/>
</dbReference>
<dbReference type="InterPro" id="IPR001199">
    <property type="entry name" value="Cyt_B5-like_heme/steroid-bd"/>
</dbReference>
<name>A0A1G2N3F1_9BACT</name>
<dbReference type="PANTHER" id="PTHR19359">
    <property type="entry name" value="CYTOCHROME B5"/>
    <property type="match status" value="1"/>
</dbReference>
<evidence type="ECO:0000256" key="5">
    <source>
        <dbReference type="SAM" id="MobiDB-lite"/>
    </source>
</evidence>
<evidence type="ECO:0000313" key="8">
    <source>
        <dbReference type="EMBL" id="OHA29832.1"/>
    </source>
</evidence>
<keyword evidence="1" id="KW-0349">Heme</keyword>
<dbReference type="PROSITE" id="PS50853">
    <property type="entry name" value="FN3"/>
    <property type="match status" value="1"/>
</dbReference>
<feature type="domain" description="Fibronectin type-III" evidence="7">
    <location>
        <begin position="165"/>
        <end position="264"/>
    </location>
</feature>
<dbReference type="GO" id="GO:0020037">
    <property type="term" value="F:heme binding"/>
    <property type="evidence" value="ECO:0007669"/>
    <property type="project" value="InterPro"/>
</dbReference>
<keyword evidence="3" id="KW-0408">Iron</keyword>
<feature type="compositionally biased region" description="Basic and acidic residues" evidence="5">
    <location>
        <begin position="44"/>
        <end position="54"/>
    </location>
</feature>
<dbReference type="Gene3D" id="3.10.120.10">
    <property type="entry name" value="Cytochrome b5-like heme/steroid binding domain"/>
    <property type="match status" value="1"/>
</dbReference>
<dbReference type="InterPro" id="IPR018506">
    <property type="entry name" value="Cyt_B5_heme-BS"/>
</dbReference>
<dbReference type="AlphaFoldDB" id="A0A1G2N3F1"/>
<dbReference type="InterPro" id="IPR013783">
    <property type="entry name" value="Ig-like_fold"/>
</dbReference>
<reference evidence="8 9" key="1">
    <citation type="journal article" date="2016" name="Nat. Commun.">
        <title>Thousands of microbial genomes shed light on interconnected biogeochemical processes in an aquifer system.</title>
        <authorList>
            <person name="Anantharaman K."/>
            <person name="Brown C.T."/>
            <person name="Hug L.A."/>
            <person name="Sharon I."/>
            <person name="Castelle C.J."/>
            <person name="Probst A.J."/>
            <person name="Thomas B.C."/>
            <person name="Singh A."/>
            <person name="Wilkins M.J."/>
            <person name="Karaoz U."/>
            <person name="Brodie E.L."/>
            <person name="Williams K.H."/>
            <person name="Hubbard S.S."/>
            <person name="Banfield J.F."/>
        </authorList>
    </citation>
    <scope>NUCLEOTIDE SEQUENCE [LARGE SCALE GENOMIC DNA]</scope>
</reference>
<feature type="region of interest" description="Disordered" evidence="5">
    <location>
        <begin position="44"/>
        <end position="71"/>
    </location>
</feature>
<dbReference type="GO" id="GO:0046872">
    <property type="term" value="F:metal ion binding"/>
    <property type="evidence" value="ECO:0007669"/>
    <property type="project" value="UniProtKB-KW"/>
</dbReference>
<evidence type="ECO:0000256" key="2">
    <source>
        <dbReference type="ARBA" id="ARBA00022723"/>
    </source>
</evidence>
<protein>
    <recommendedName>
        <fullName evidence="10">Cytochrome b5 heme-binding domain-containing protein</fullName>
    </recommendedName>
</protein>
<dbReference type="InterPro" id="IPR008963">
    <property type="entry name" value="Purple_acid_Pase-like_N"/>
</dbReference>
<dbReference type="SUPFAM" id="SSF49363">
    <property type="entry name" value="Purple acid phosphatase, N-terminal domain"/>
    <property type="match status" value="1"/>
</dbReference>
<dbReference type="InterPro" id="IPR050668">
    <property type="entry name" value="Cytochrome_b5"/>
</dbReference>
<dbReference type="PRINTS" id="PR00363">
    <property type="entry name" value="CYTOCHROMEB5"/>
</dbReference>
<feature type="compositionally biased region" description="Basic and acidic residues" evidence="5">
    <location>
        <begin position="62"/>
        <end position="71"/>
    </location>
</feature>
<dbReference type="PROSITE" id="PS00191">
    <property type="entry name" value="CYTOCHROME_B5_1"/>
    <property type="match status" value="1"/>
</dbReference>
<dbReference type="Proteomes" id="UP000178089">
    <property type="component" value="Unassembled WGS sequence"/>
</dbReference>
<evidence type="ECO:0000256" key="3">
    <source>
        <dbReference type="ARBA" id="ARBA00023004"/>
    </source>
</evidence>
<proteinExistence type="inferred from homology"/>
<dbReference type="PROSITE" id="PS50255">
    <property type="entry name" value="CYTOCHROME_B5_2"/>
    <property type="match status" value="1"/>
</dbReference>
<dbReference type="STRING" id="1802315.A3F51_03885"/>
<evidence type="ECO:0000259" key="6">
    <source>
        <dbReference type="PROSITE" id="PS50255"/>
    </source>
</evidence>
<dbReference type="InterPro" id="IPR036400">
    <property type="entry name" value="Cyt_B5-like_heme/steroid_sf"/>
</dbReference>
<evidence type="ECO:0000313" key="9">
    <source>
        <dbReference type="Proteomes" id="UP000178089"/>
    </source>
</evidence>
<keyword evidence="2" id="KW-0479">Metal-binding</keyword>
<dbReference type="EMBL" id="MHRT01000001">
    <property type="protein sequence ID" value="OHA29832.1"/>
    <property type="molecule type" value="Genomic_DNA"/>
</dbReference>
<comment type="caution">
    <text evidence="8">The sequence shown here is derived from an EMBL/GenBank/DDBJ whole genome shotgun (WGS) entry which is preliminary data.</text>
</comment>
<dbReference type="SUPFAM" id="SSF55856">
    <property type="entry name" value="Cytochrome b5-like heme/steroid binding domain"/>
    <property type="match status" value="1"/>
</dbReference>
<dbReference type="InterPro" id="IPR003961">
    <property type="entry name" value="FN3_dom"/>
</dbReference>